<dbReference type="PROSITE" id="PS00464">
    <property type="entry name" value="RIBOSOMAL_L22"/>
    <property type="match status" value="1"/>
</dbReference>
<dbReference type="InterPro" id="IPR018260">
    <property type="entry name" value="Ribosomal_uL22_CS"/>
</dbReference>
<comment type="caution">
    <text evidence="11">The sequence shown here is derived from an EMBL/GenBank/DDBJ whole genome shotgun (WGS) entry which is preliminary data.</text>
</comment>
<comment type="function">
    <text evidence="7">The globular domain of the protein is located near the polypeptide exit tunnel on the outside of the subunit, while an extended beta-hairpin is found that lines the wall of the exit tunnel in the center of the 70S ribosome.</text>
</comment>
<dbReference type="PANTHER" id="PTHR13501:SF8">
    <property type="entry name" value="LARGE RIBOSOMAL SUBUNIT PROTEIN UL22M"/>
    <property type="match status" value="1"/>
</dbReference>
<dbReference type="InterPro" id="IPR001063">
    <property type="entry name" value="Ribosomal_uL22"/>
</dbReference>
<protein>
    <recommendedName>
        <fullName evidence="6 7">Large ribosomal subunit protein uL22</fullName>
    </recommendedName>
</protein>
<dbReference type="InterPro" id="IPR047867">
    <property type="entry name" value="Ribosomal_uL22_bac/org-type"/>
</dbReference>
<evidence type="ECO:0000256" key="5">
    <source>
        <dbReference type="ARBA" id="ARBA00023274"/>
    </source>
</evidence>
<dbReference type="PANTHER" id="PTHR13501">
    <property type="entry name" value="CHLOROPLAST 50S RIBOSOMAL PROTEIN L22-RELATED"/>
    <property type="match status" value="1"/>
</dbReference>
<keyword evidence="5 7" id="KW-0687">Ribonucleoprotein</keyword>
<evidence type="ECO:0000256" key="4">
    <source>
        <dbReference type="ARBA" id="ARBA00022980"/>
    </source>
</evidence>
<evidence type="ECO:0000256" key="8">
    <source>
        <dbReference type="RuleBase" id="RU004005"/>
    </source>
</evidence>
<dbReference type="GO" id="GO:0022625">
    <property type="term" value="C:cytosolic large ribosomal subunit"/>
    <property type="evidence" value="ECO:0007669"/>
    <property type="project" value="TreeGrafter"/>
</dbReference>
<evidence type="ECO:0000256" key="6">
    <source>
        <dbReference type="ARBA" id="ARBA00035207"/>
    </source>
</evidence>
<dbReference type="HAMAP" id="MF_01331_B">
    <property type="entry name" value="Ribosomal_uL22_B"/>
    <property type="match status" value="1"/>
</dbReference>
<keyword evidence="2 7" id="KW-0699">rRNA-binding</keyword>
<evidence type="ECO:0000256" key="1">
    <source>
        <dbReference type="ARBA" id="ARBA00009451"/>
    </source>
</evidence>
<reference evidence="11 12" key="1">
    <citation type="journal article" date="2017" name="ISME J.">
        <title>Energy and carbon metabolisms in a deep terrestrial subsurface fluid microbial community.</title>
        <authorList>
            <person name="Momper L."/>
            <person name="Jungbluth S.P."/>
            <person name="Lee M.D."/>
            <person name="Amend J.P."/>
        </authorList>
    </citation>
    <scope>NUCLEOTIDE SEQUENCE [LARGE SCALE GENOMIC DNA]</scope>
    <source>
        <strain evidence="11">SURF_26</strain>
    </source>
</reference>
<evidence type="ECO:0000313" key="12">
    <source>
        <dbReference type="Proteomes" id="UP000266426"/>
    </source>
</evidence>
<dbReference type="InterPro" id="IPR036394">
    <property type="entry name" value="Ribosomal_uL22_sf"/>
</dbReference>
<evidence type="ECO:0000256" key="9">
    <source>
        <dbReference type="RuleBase" id="RU004006"/>
    </source>
</evidence>
<dbReference type="InterPro" id="IPR005727">
    <property type="entry name" value="Ribosomal_uL22_bac/chlpt-type"/>
</dbReference>
<dbReference type="SUPFAM" id="SSF54843">
    <property type="entry name" value="Ribosomal protein L22"/>
    <property type="match status" value="1"/>
</dbReference>
<comment type="similarity">
    <text evidence="1 7 8">Belongs to the universal ribosomal protein uL22 family.</text>
</comment>
<comment type="function">
    <text evidence="7 10">This protein binds specifically to 23S rRNA; its binding is stimulated by other ribosomal proteins, e.g., L4, L17, and L20. It is important during the early stages of 50S assembly. It makes multiple contacts with different domains of the 23S rRNA in the assembled 50S subunit and ribosome.</text>
</comment>
<dbReference type="Pfam" id="PF00237">
    <property type="entry name" value="Ribosomal_L22"/>
    <property type="match status" value="1"/>
</dbReference>
<name>A0A3A4R059_9BACT</name>
<dbReference type="Gene3D" id="3.90.470.10">
    <property type="entry name" value="Ribosomal protein L22/L17"/>
    <property type="match status" value="1"/>
</dbReference>
<dbReference type="Proteomes" id="UP000266426">
    <property type="component" value="Unassembled WGS sequence"/>
</dbReference>
<dbReference type="GO" id="GO:0003735">
    <property type="term" value="F:structural constituent of ribosome"/>
    <property type="evidence" value="ECO:0007669"/>
    <property type="project" value="InterPro"/>
</dbReference>
<proteinExistence type="inferred from homology"/>
<dbReference type="GO" id="GO:0006412">
    <property type="term" value="P:translation"/>
    <property type="evidence" value="ECO:0007669"/>
    <property type="project" value="UniProtKB-UniRule"/>
</dbReference>
<keyword evidence="4 7" id="KW-0689">Ribosomal protein</keyword>
<dbReference type="EMBL" id="QZJZ01000067">
    <property type="protein sequence ID" value="RJP58382.1"/>
    <property type="molecule type" value="Genomic_DNA"/>
</dbReference>
<dbReference type="CDD" id="cd00336">
    <property type="entry name" value="Ribosomal_L22"/>
    <property type="match status" value="1"/>
</dbReference>
<evidence type="ECO:0000256" key="2">
    <source>
        <dbReference type="ARBA" id="ARBA00022730"/>
    </source>
</evidence>
<gene>
    <name evidence="7" type="primary">rplV</name>
    <name evidence="11" type="ORF">C4541_07970</name>
</gene>
<accession>A0A3A4R059</accession>
<evidence type="ECO:0000256" key="10">
    <source>
        <dbReference type="RuleBase" id="RU004008"/>
    </source>
</evidence>
<evidence type="ECO:0000256" key="3">
    <source>
        <dbReference type="ARBA" id="ARBA00022884"/>
    </source>
</evidence>
<sequence length="113" mass="12518">MEARAVWKYARVSPRKMRLIADAIRGKDVNTAVSVVKYTNRKAAGMMEKLLKSAVANMESKSESSVDINSLKVKTVFVDGGPMMKRFMPRAMGRASKILKRTSHITVVVGDSE</sequence>
<evidence type="ECO:0000256" key="7">
    <source>
        <dbReference type="HAMAP-Rule" id="MF_01331"/>
    </source>
</evidence>
<comment type="subunit">
    <text evidence="7 9">Part of the 50S ribosomal subunit.</text>
</comment>
<evidence type="ECO:0000313" key="11">
    <source>
        <dbReference type="EMBL" id="RJP58382.1"/>
    </source>
</evidence>
<dbReference type="GO" id="GO:0019843">
    <property type="term" value="F:rRNA binding"/>
    <property type="evidence" value="ECO:0007669"/>
    <property type="project" value="UniProtKB-UniRule"/>
</dbReference>
<dbReference type="NCBIfam" id="TIGR01044">
    <property type="entry name" value="rplV_bact"/>
    <property type="match status" value="1"/>
</dbReference>
<organism evidence="11 12">
    <name type="scientific">Candidatus Auribacter fodinae</name>
    <dbReference type="NCBI Taxonomy" id="2093366"/>
    <lineage>
        <taxon>Bacteria</taxon>
        <taxon>Pseudomonadati</taxon>
        <taxon>Candidatus Auribacterota</taxon>
        <taxon>Candidatus Auribacteria</taxon>
        <taxon>Candidatus Auribacterales</taxon>
        <taxon>Candidatus Auribacteraceae</taxon>
        <taxon>Candidatus Auribacter</taxon>
    </lineage>
</organism>
<dbReference type="AlphaFoldDB" id="A0A3A4R059"/>
<keyword evidence="3 7" id="KW-0694">RNA-binding</keyword>